<dbReference type="GO" id="GO:0022857">
    <property type="term" value="F:transmembrane transporter activity"/>
    <property type="evidence" value="ECO:0007669"/>
    <property type="project" value="TreeGrafter"/>
</dbReference>
<dbReference type="GO" id="GO:0016020">
    <property type="term" value="C:membrane"/>
    <property type="evidence" value="ECO:0007669"/>
    <property type="project" value="UniProtKB-SubCell"/>
</dbReference>
<evidence type="ECO:0000256" key="5">
    <source>
        <dbReference type="ARBA" id="ARBA00023136"/>
    </source>
</evidence>
<dbReference type="InterPro" id="IPR036259">
    <property type="entry name" value="MFS_trans_sf"/>
</dbReference>
<dbReference type="EMBL" id="FWEW01001256">
    <property type="protein sequence ID" value="SLM36680.1"/>
    <property type="molecule type" value="Genomic_DNA"/>
</dbReference>
<keyword evidence="3 6" id="KW-0812">Transmembrane</keyword>
<dbReference type="PANTHER" id="PTHR43791">
    <property type="entry name" value="PERMEASE-RELATED"/>
    <property type="match status" value="1"/>
</dbReference>
<evidence type="ECO:0000256" key="6">
    <source>
        <dbReference type="SAM" id="Phobius"/>
    </source>
</evidence>
<dbReference type="SUPFAM" id="SSF103473">
    <property type="entry name" value="MFS general substrate transporter"/>
    <property type="match status" value="1"/>
</dbReference>
<evidence type="ECO:0000256" key="4">
    <source>
        <dbReference type="ARBA" id="ARBA00022989"/>
    </source>
</evidence>
<comment type="subcellular location">
    <subcellularLocation>
        <location evidence="1">Membrane</location>
        <topology evidence="1">Multi-pass membrane protein</topology>
    </subcellularLocation>
</comment>
<proteinExistence type="predicted"/>
<keyword evidence="4 6" id="KW-1133">Transmembrane helix</keyword>
<feature type="transmembrane region" description="Helical" evidence="6">
    <location>
        <begin position="26"/>
        <end position="44"/>
    </location>
</feature>
<evidence type="ECO:0000256" key="2">
    <source>
        <dbReference type="ARBA" id="ARBA00022448"/>
    </source>
</evidence>
<evidence type="ECO:0000313" key="7">
    <source>
        <dbReference type="EMBL" id="SLM36680.1"/>
    </source>
</evidence>
<keyword evidence="8" id="KW-1185">Reference proteome</keyword>
<reference evidence="8" key="1">
    <citation type="submission" date="2017-03" db="EMBL/GenBank/DDBJ databases">
        <authorList>
            <person name="Sharma R."/>
            <person name="Thines M."/>
        </authorList>
    </citation>
    <scope>NUCLEOTIDE SEQUENCE [LARGE SCALE GENOMIC DNA]</scope>
</reference>
<dbReference type="Proteomes" id="UP000192927">
    <property type="component" value="Unassembled WGS sequence"/>
</dbReference>
<feature type="transmembrane region" description="Helical" evidence="6">
    <location>
        <begin position="50"/>
        <end position="72"/>
    </location>
</feature>
<evidence type="ECO:0000313" key="8">
    <source>
        <dbReference type="Proteomes" id="UP000192927"/>
    </source>
</evidence>
<protein>
    <submittedName>
        <fullName evidence="7">Major facilitator superfamily domain, general substrate transporter</fullName>
    </submittedName>
</protein>
<accession>A0A1W5D0Y9</accession>
<sequence>MFFVGYIIFMLPGNIFLRKLTPHRQLGGAVLIFGALLCGMSAAQNYQTVLALRILIGAAQAFIQGLGLYTSVWYKRDEVATRGGK</sequence>
<keyword evidence="2" id="KW-0813">Transport</keyword>
<evidence type="ECO:0000256" key="1">
    <source>
        <dbReference type="ARBA" id="ARBA00004141"/>
    </source>
</evidence>
<name>A0A1W5D0Y9_9LECA</name>
<dbReference type="Gene3D" id="1.20.1250.20">
    <property type="entry name" value="MFS general substrate transporter like domains"/>
    <property type="match status" value="1"/>
</dbReference>
<dbReference type="AlphaFoldDB" id="A0A1W5D0Y9"/>
<dbReference type="PANTHER" id="PTHR43791:SF38">
    <property type="entry name" value="MAJOR FACILITATOR SUPERFAMILY (MFS) PROFILE DOMAIN-CONTAINING PROTEIN"/>
    <property type="match status" value="1"/>
</dbReference>
<keyword evidence="5 6" id="KW-0472">Membrane</keyword>
<evidence type="ECO:0000256" key="3">
    <source>
        <dbReference type="ARBA" id="ARBA00022692"/>
    </source>
</evidence>
<organism evidence="7 8">
    <name type="scientific">Lasallia pustulata</name>
    <dbReference type="NCBI Taxonomy" id="136370"/>
    <lineage>
        <taxon>Eukaryota</taxon>
        <taxon>Fungi</taxon>
        <taxon>Dikarya</taxon>
        <taxon>Ascomycota</taxon>
        <taxon>Pezizomycotina</taxon>
        <taxon>Lecanoromycetes</taxon>
        <taxon>OSLEUM clade</taxon>
        <taxon>Umbilicariomycetidae</taxon>
        <taxon>Umbilicariales</taxon>
        <taxon>Umbilicariaceae</taxon>
        <taxon>Lasallia</taxon>
    </lineage>
</organism>